<dbReference type="PRINTS" id="PR00909">
    <property type="entry name" value="SPERMDNBNDNG"/>
</dbReference>
<dbReference type="CDD" id="cd13590">
    <property type="entry name" value="PBP2_PotD_PotF_like"/>
    <property type="match status" value="1"/>
</dbReference>
<feature type="binding site" evidence="5">
    <location>
        <position position="48"/>
    </location>
    <ligand>
        <name>spermidine</name>
        <dbReference type="ChEBI" id="CHEBI:57834"/>
    </ligand>
</feature>
<keyword evidence="8" id="KW-1185">Reference proteome</keyword>
<keyword evidence="2" id="KW-0813">Transport</keyword>
<dbReference type="EMBL" id="RHHQ01000012">
    <property type="protein sequence ID" value="RNB87526.1"/>
    <property type="molecule type" value="Genomic_DNA"/>
</dbReference>
<evidence type="ECO:0000313" key="8">
    <source>
        <dbReference type="Proteomes" id="UP000271031"/>
    </source>
</evidence>
<dbReference type="InterPro" id="IPR006059">
    <property type="entry name" value="SBP"/>
</dbReference>
<dbReference type="InterPro" id="IPR001188">
    <property type="entry name" value="Sperm_putr-bd"/>
</dbReference>
<dbReference type="Proteomes" id="UP000271031">
    <property type="component" value="Unassembled WGS sequence"/>
</dbReference>
<proteinExistence type="predicted"/>
<name>A0A3M8DHN7_9BACL</name>
<evidence type="ECO:0000256" key="6">
    <source>
        <dbReference type="SAM" id="MobiDB-lite"/>
    </source>
</evidence>
<comment type="subcellular location">
    <subcellularLocation>
        <location evidence="1">Periplasm</location>
    </subcellularLocation>
</comment>
<dbReference type="GO" id="GO:0042597">
    <property type="term" value="C:periplasmic space"/>
    <property type="evidence" value="ECO:0007669"/>
    <property type="project" value="UniProtKB-SubCell"/>
</dbReference>
<dbReference type="AlphaFoldDB" id="A0A3M8DHN7"/>
<accession>A0A3M8DHN7</accession>
<protein>
    <submittedName>
        <fullName evidence="7">Spermidine/putrescine ABC transporter substrate-binding protein</fullName>
    </submittedName>
</protein>
<comment type="caution">
    <text evidence="7">The sequence shown here is derived from an EMBL/GenBank/DDBJ whole genome shotgun (WGS) entry which is preliminary data.</text>
</comment>
<evidence type="ECO:0000256" key="4">
    <source>
        <dbReference type="ARBA" id="ARBA00022764"/>
    </source>
</evidence>
<keyword evidence="3" id="KW-0732">Signal</keyword>
<evidence type="ECO:0000256" key="2">
    <source>
        <dbReference type="ARBA" id="ARBA00022448"/>
    </source>
</evidence>
<feature type="compositionally biased region" description="Low complexity" evidence="6">
    <location>
        <begin position="19"/>
        <end position="31"/>
    </location>
</feature>
<gene>
    <name evidence="7" type="ORF">EDM56_17155</name>
</gene>
<feature type="binding site" evidence="5">
    <location>
        <position position="96"/>
    </location>
    <ligand>
        <name>spermidine</name>
        <dbReference type="ChEBI" id="CHEBI:57834"/>
    </ligand>
</feature>
<dbReference type="Pfam" id="PF13416">
    <property type="entry name" value="SBP_bac_8"/>
    <property type="match status" value="1"/>
</dbReference>
<evidence type="ECO:0000256" key="5">
    <source>
        <dbReference type="PIRSR" id="PIRSR019574-1"/>
    </source>
</evidence>
<dbReference type="PANTHER" id="PTHR30222">
    <property type="entry name" value="SPERMIDINE/PUTRESCINE-BINDING PERIPLASMIC PROTEIN"/>
    <property type="match status" value="1"/>
</dbReference>
<evidence type="ECO:0000313" key="7">
    <source>
        <dbReference type="EMBL" id="RNB87526.1"/>
    </source>
</evidence>
<dbReference type="SUPFAM" id="SSF53850">
    <property type="entry name" value="Periplasmic binding protein-like II"/>
    <property type="match status" value="1"/>
</dbReference>
<evidence type="ECO:0000256" key="1">
    <source>
        <dbReference type="ARBA" id="ARBA00004418"/>
    </source>
</evidence>
<dbReference type="PANTHER" id="PTHR30222:SF17">
    <property type="entry name" value="SPERMIDINE_PUTRESCINE-BINDING PERIPLASMIC PROTEIN"/>
    <property type="match status" value="1"/>
</dbReference>
<reference evidence="7 8" key="1">
    <citation type="submission" date="2018-10" db="EMBL/GenBank/DDBJ databases">
        <title>Phylogenomics of Brevibacillus.</title>
        <authorList>
            <person name="Dunlap C."/>
        </authorList>
    </citation>
    <scope>NUCLEOTIDE SEQUENCE [LARGE SCALE GENOMIC DNA]</scope>
    <source>
        <strain evidence="7 8">JCM 15716</strain>
    </source>
</reference>
<evidence type="ECO:0000256" key="3">
    <source>
        <dbReference type="ARBA" id="ARBA00022729"/>
    </source>
</evidence>
<dbReference type="GO" id="GO:0019808">
    <property type="term" value="F:polyamine binding"/>
    <property type="evidence" value="ECO:0007669"/>
    <property type="project" value="InterPro"/>
</dbReference>
<feature type="region of interest" description="Disordered" evidence="6">
    <location>
        <begin position="13"/>
        <end position="32"/>
    </location>
</feature>
<dbReference type="Gene3D" id="3.40.190.10">
    <property type="entry name" value="Periplasmic binding protein-like II"/>
    <property type="match status" value="2"/>
</dbReference>
<dbReference type="PIRSF" id="PIRSF019574">
    <property type="entry name" value="Periplasmic_polyamine_BP"/>
    <property type="match status" value="1"/>
</dbReference>
<keyword evidence="4" id="KW-0574">Periplasm</keyword>
<dbReference type="OrthoDB" id="9769319at2"/>
<organism evidence="7 8">
    <name type="scientific">Brevibacillus fluminis</name>
    <dbReference type="NCBI Taxonomy" id="511487"/>
    <lineage>
        <taxon>Bacteria</taxon>
        <taxon>Bacillati</taxon>
        <taxon>Bacillota</taxon>
        <taxon>Bacilli</taxon>
        <taxon>Bacillales</taxon>
        <taxon>Paenibacillaceae</taxon>
        <taxon>Brevibacillus</taxon>
    </lineage>
</organism>
<sequence length="357" mass="39465">MLLGASLIAGCSSGSTPNETASDAGKGAAAGTKDEGLSKELNLFIWSEYIPQSVLDQFQQKYGVKINYATYASNEEMFAKLAVDSSSYDLSVASGYMVEAMKKQNLLAEIDHANIPNLKNVGKEFLTTPSDPESKFSVPYLWGNVVIAVNTDKVKIPIKGYKDLFNPELKQQLVVLDDARSMIGLANIMQGKSINETDSAVLQKSKQLLIDLKPNVKAFDSDSPKTLLLNGEATAGIMYGAEASLARRENPSIKTILPEEGFELWQDDFVIPKNSPHKKTAEAFINFILQPEISAEISKEFPYANPNMEAHKLMDKAILEDPAVYPPQEDMKRGQYMIDLGEKSQELDRIWSELKLQ</sequence>
<dbReference type="GO" id="GO:0015846">
    <property type="term" value="P:polyamine transport"/>
    <property type="evidence" value="ECO:0007669"/>
    <property type="project" value="InterPro"/>
</dbReference>